<dbReference type="RefSeq" id="WP_053982439.1">
    <property type="nucleotide sequence ID" value="NZ_JAQIFT010000014.1"/>
</dbReference>
<comment type="caution">
    <text evidence="8">The sequence shown here is derived from an EMBL/GenBank/DDBJ whole genome shotgun (WGS) entry which is preliminary data.</text>
</comment>
<dbReference type="InterPro" id="IPR051211">
    <property type="entry name" value="PG_lysyltransferase"/>
</dbReference>
<keyword evidence="9" id="KW-1185">Reference proteome</keyword>
<name>A0AA42DK56_9FIRM</name>
<feature type="transmembrane region" description="Helical" evidence="6">
    <location>
        <begin position="363"/>
        <end position="383"/>
    </location>
</feature>
<organism evidence="8 9">
    <name type="scientific">Holtiella tumoricola</name>
    <dbReference type="NCBI Taxonomy" id="3018743"/>
    <lineage>
        <taxon>Bacteria</taxon>
        <taxon>Bacillati</taxon>
        <taxon>Bacillota</taxon>
        <taxon>Clostridia</taxon>
        <taxon>Lachnospirales</taxon>
        <taxon>Cellulosilyticaceae</taxon>
        <taxon>Holtiella</taxon>
    </lineage>
</organism>
<evidence type="ECO:0000256" key="6">
    <source>
        <dbReference type="SAM" id="Phobius"/>
    </source>
</evidence>
<protein>
    <submittedName>
        <fullName evidence="8">Bifunctional lysylphosphatidylglycerol flippase/synthetase MprF</fullName>
    </submittedName>
</protein>
<feature type="transmembrane region" description="Helical" evidence="6">
    <location>
        <begin position="428"/>
        <end position="453"/>
    </location>
</feature>
<dbReference type="GO" id="GO:0016755">
    <property type="term" value="F:aminoacyltransferase activity"/>
    <property type="evidence" value="ECO:0007669"/>
    <property type="project" value="TreeGrafter"/>
</dbReference>
<dbReference type="EMBL" id="JAQIFT010000014">
    <property type="protein sequence ID" value="MDA3730521.1"/>
    <property type="molecule type" value="Genomic_DNA"/>
</dbReference>
<evidence type="ECO:0000256" key="5">
    <source>
        <dbReference type="ARBA" id="ARBA00023136"/>
    </source>
</evidence>
<keyword evidence="5 6" id="KW-0472">Membrane</keyword>
<dbReference type="Pfam" id="PF09924">
    <property type="entry name" value="LPG_synthase_C"/>
    <property type="match status" value="1"/>
</dbReference>
<evidence type="ECO:0000259" key="7">
    <source>
        <dbReference type="Pfam" id="PF09924"/>
    </source>
</evidence>
<feature type="domain" description="Phosphatidylglycerol lysyltransferase C-terminal" evidence="7">
    <location>
        <begin position="475"/>
        <end position="764"/>
    </location>
</feature>
<keyword evidence="4 6" id="KW-1133">Transmembrane helix</keyword>
<keyword evidence="2" id="KW-1003">Cell membrane</keyword>
<dbReference type="Proteomes" id="UP001169242">
    <property type="component" value="Unassembled WGS sequence"/>
</dbReference>
<feature type="transmembrane region" description="Helical" evidence="6">
    <location>
        <begin position="46"/>
        <end position="69"/>
    </location>
</feature>
<dbReference type="InterPro" id="IPR016181">
    <property type="entry name" value="Acyl_CoA_acyltransferase"/>
</dbReference>
<dbReference type="SUPFAM" id="SSF55729">
    <property type="entry name" value="Acyl-CoA N-acyltransferases (Nat)"/>
    <property type="match status" value="1"/>
</dbReference>
<accession>A0AA42DK56</accession>
<feature type="transmembrane region" description="Helical" evidence="6">
    <location>
        <begin position="227"/>
        <end position="251"/>
    </location>
</feature>
<evidence type="ECO:0000256" key="2">
    <source>
        <dbReference type="ARBA" id="ARBA00022475"/>
    </source>
</evidence>
<proteinExistence type="predicted"/>
<feature type="transmembrane region" description="Helical" evidence="6">
    <location>
        <begin position="272"/>
        <end position="294"/>
    </location>
</feature>
<evidence type="ECO:0000313" key="9">
    <source>
        <dbReference type="Proteomes" id="UP001169242"/>
    </source>
</evidence>
<feature type="transmembrane region" description="Helical" evidence="6">
    <location>
        <begin position="338"/>
        <end position="357"/>
    </location>
</feature>
<feature type="transmembrane region" description="Helical" evidence="6">
    <location>
        <begin position="154"/>
        <end position="176"/>
    </location>
</feature>
<reference evidence="8" key="1">
    <citation type="journal article" date="2023" name="Int. J. Syst. Evol. Microbiol.">
        <title>&lt;i&gt;Holtiella tumoricola&lt;/i&gt; gen. nov. sp. nov., isolated from a human clinical sample.</title>
        <authorList>
            <person name="Allen-Vercoe E."/>
            <person name="Daigneault M.C."/>
            <person name="Vancuren S.J."/>
            <person name="Cochrane K."/>
            <person name="O'Neal L.L."/>
            <person name="Sankaranarayanan K."/>
            <person name="Lawson P.A."/>
        </authorList>
    </citation>
    <scope>NUCLEOTIDE SEQUENCE</scope>
    <source>
        <strain evidence="8">CC70A</strain>
    </source>
</reference>
<evidence type="ECO:0000256" key="4">
    <source>
        <dbReference type="ARBA" id="ARBA00022989"/>
    </source>
</evidence>
<feature type="transmembrane region" description="Helical" evidence="6">
    <location>
        <begin position="7"/>
        <end position="26"/>
    </location>
</feature>
<keyword evidence="3 6" id="KW-0812">Transmembrane</keyword>
<evidence type="ECO:0000256" key="3">
    <source>
        <dbReference type="ARBA" id="ARBA00022692"/>
    </source>
</evidence>
<evidence type="ECO:0000256" key="1">
    <source>
        <dbReference type="ARBA" id="ARBA00004651"/>
    </source>
</evidence>
<feature type="transmembrane region" description="Helical" evidence="6">
    <location>
        <begin position="182"/>
        <end position="198"/>
    </location>
</feature>
<feature type="transmembrane region" description="Helical" evidence="6">
    <location>
        <begin position="314"/>
        <end position="331"/>
    </location>
</feature>
<gene>
    <name evidence="8" type="primary">mprF</name>
    <name evidence="8" type="ORF">PBV87_03240</name>
</gene>
<feature type="transmembrane region" description="Helical" evidence="6">
    <location>
        <begin position="395"/>
        <end position="416"/>
    </location>
</feature>
<dbReference type="PANTHER" id="PTHR34697">
    <property type="entry name" value="PHOSPHATIDYLGLYCEROL LYSYLTRANSFERASE"/>
    <property type="match status" value="1"/>
</dbReference>
<dbReference type="GO" id="GO:0005886">
    <property type="term" value="C:plasma membrane"/>
    <property type="evidence" value="ECO:0007669"/>
    <property type="project" value="UniProtKB-SubCell"/>
</dbReference>
<dbReference type="PANTHER" id="PTHR34697:SF2">
    <property type="entry name" value="PHOSPHATIDYLGLYCEROL LYSYLTRANSFERASE"/>
    <property type="match status" value="1"/>
</dbReference>
<dbReference type="NCBIfam" id="NF033480">
    <property type="entry name" value="bifunc_MprF"/>
    <property type="match status" value="1"/>
</dbReference>
<comment type="subcellular location">
    <subcellularLocation>
        <location evidence="1">Cell membrane</location>
        <topology evidence="1">Multi-pass membrane protein</topology>
    </subcellularLocation>
</comment>
<dbReference type="AlphaFoldDB" id="A0AA42DK56"/>
<evidence type="ECO:0000313" key="8">
    <source>
        <dbReference type="EMBL" id="MDA3730521.1"/>
    </source>
</evidence>
<sequence>MFKNKFNLVKYGIWLILFCIGFLFIYKPLTSVHLSLVLDTLRHAPFLHMCLLFIGGLMVVSLTTLYDLIVCHAFKLNLKDLDIFKISWIASAAINFAEYDDRRKGSLRYHLYCSEGVDSQKALFLDSLKNMLLFNTDGALPITFRLNFLTRAKLMFSVTLRWTITGLFFCLIFKLFEVPFDLLQVLLVFGFSIFISTISLVPYGLGIFELVSFILLHALGYSPDDLVLVLITFRIFYSLIPWILTLFILALGPSENQKSKLNKGQKQLVNLLSVKSFASLIFFSGILLIISASLPEETMRLSLIHQVFSFESVNAFRISTMGAGLILLILSKGIWDKVSFSYSITLFTLVTGSLLALLKGLNIEVACLLILIAFLLAPAKQVFYRKGSTLQWKKVSFYFVCTTTISLLYVLIYNYFTQFNPSLVFKSISTFHIVDTVIFLLFMLVSACLLNALSIKRTDFIYPTDEDLEELKSFLTQYEGNAMTHLLFLKDKCFFYTLDKQVLIAYRPYKDKLMVLGDPIGNPKLFKEAINNFRQFADQYDMIPIFYEITEDKLPIYHENGFKFLKLGEEAVVDLKEFTLAGKKGAPLRTIKNKMNRGELTFELLNTPLEPELMTKLHHISELWLDGRSEKEFSLGAFDEDYINLAPVGIIKVEDEIVGFATIMPMYNKHTISLDLMRLIPNPPNGAMDALFIGLIEWAISEQYDYFILGKAPLSNVGMNQFSTTKEKVAKYIYHYGNKIYSFKGLRKYKEKFYPEWKSSYLAYPKDTHLPSALIQLTKMISGSKDDK</sequence>
<dbReference type="GO" id="GO:0055091">
    <property type="term" value="P:phospholipid homeostasis"/>
    <property type="evidence" value="ECO:0007669"/>
    <property type="project" value="TreeGrafter"/>
</dbReference>
<dbReference type="InterPro" id="IPR024320">
    <property type="entry name" value="LPG_synthase_C"/>
</dbReference>